<dbReference type="GO" id="GO:0003677">
    <property type="term" value="F:DNA binding"/>
    <property type="evidence" value="ECO:0007669"/>
    <property type="project" value="InterPro"/>
</dbReference>
<comment type="caution">
    <text evidence="1">The sequence shown here is derived from an EMBL/GenBank/DDBJ whole genome shotgun (WGS) entry which is preliminary data.</text>
</comment>
<sequence>MSKPCLGRVEMINKMVEHIDGGRSVAAHRLGLTEMQFKNRLYEMNGTRFFSIDELESLQDFSKTHFVADYFAQRAGCAAYQLPEVSELDNVELHALSLFADVVRGEVDKLIHESINNDGVIDKAEKKLIWEAIYKEIAARIAEISATIRVNSRDQ</sequence>
<dbReference type="AlphaFoldDB" id="A0AAV5MW56"/>
<dbReference type="NCBIfam" id="NF041471">
    <property type="entry name" value="phage_reg_YmfL"/>
    <property type="match status" value="1"/>
</dbReference>
<name>A0AAV5MW56_9GAMM</name>
<dbReference type="EMBL" id="BRLH01000001">
    <property type="protein sequence ID" value="GKX54073.1"/>
    <property type="molecule type" value="Genomic_DNA"/>
</dbReference>
<reference evidence="1" key="1">
    <citation type="submission" date="2022-06" db="EMBL/GenBank/DDBJ databases">
        <title>Draft genome sequences of Leminorella grimontii str. JCM5902.</title>
        <authorList>
            <person name="Wakabayashi Y."/>
            <person name="Kojima K."/>
        </authorList>
    </citation>
    <scope>NUCLEOTIDE SEQUENCE</scope>
    <source>
        <strain evidence="1">JCM 5902</strain>
    </source>
</reference>
<dbReference type="Pfam" id="PF06892">
    <property type="entry name" value="Phage_CP76"/>
    <property type="match status" value="1"/>
</dbReference>
<organism evidence="1 2">
    <name type="scientific">Leminorella grimontii</name>
    <dbReference type="NCBI Taxonomy" id="82981"/>
    <lineage>
        <taxon>Bacteria</taxon>
        <taxon>Pseudomonadati</taxon>
        <taxon>Pseudomonadota</taxon>
        <taxon>Gammaproteobacteria</taxon>
        <taxon>Enterobacterales</taxon>
        <taxon>Budviciaceae</taxon>
        <taxon>Leminorella</taxon>
    </lineage>
</organism>
<dbReference type="InterPro" id="IPR009679">
    <property type="entry name" value="Phage_186_CII-like"/>
</dbReference>
<dbReference type="RefSeq" id="WP_027275812.1">
    <property type="nucleotide sequence ID" value="NZ_BRLH01000001.1"/>
</dbReference>
<evidence type="ECO:0000313" key="2">
    <source>
        <dbReference type="Proteomes" id="UP001058124"/>
    </source>
</evidence>
<evidence type="ECO:0000313" key="1">
    <source>
        <dbReference type="EMBL" id="GKX54073.1"/>
    </source>
</evidence>
<gene>
    <name evidence="1" type="ORF">SOASR030_01850</name>
</gene>
<proteinExistence type="predicted"/>
<keyword evidence="2" id="KW-1185">Reference proteome</keyword>
<dbReference type="InterPro" id="IPR048188">
    <property type="entry name" value="YmfL-like"/>
</dbReference>
<dbReference type="Proteomes" id="UP001058124">
    <property type="component" value="Unassembled WGS sequence"/>
</dbReference>
<accession>A0AAV5MW56</accession>
<protein>
    <submittedName>
        <fullName evidence="1">Uncharacterized protein</fullName>
    </submittedName>
</protein>